<organism evidence="2 3">
    <name type="scientific">Fusarium heterosporum</name>
    <dbReference type="NCBI Taxonomy" id="42747"/>
    <lineage>
        <taxon>Eukaryota</taxon>
        <taxon>Fungi</taxon>
        <taxon>Dikarya</taxon>
        <taxon>Ascomycota</taxon>
        <taxon>Pezizomycotina</taxon>
        <taxon>Sordariomycetes</taxon>
        <taxon>Hypocreomycetidae</taxon>
        <taxon>Hypocreales</taxon>
        <taxon>Nectriaceae</taxon>
        <taxon>Fusarium</taxon>
        <taxon>Fusarium heterosporum species complex</taxon>
    </lineage>
</organism>
<feature type="compositionally biased region" description="Polar residues" evidence="1">
    <location>
        <begin position="315"/>
        <end position="334"/>
    </location>
</feature>
<proteinExistence type="predicted"/>
<feature type="compositionally biased region" description="Basic residues" evidence="1">
    <location>
        <begin position="32"/>
        <end position="45"/>
    </location>
</feature>
<gene>
    <name evidence="2" type="ORF">FHETE_10913</name>
</gene>
<accession>A0A8H5SPG0</accession>
<feature type="compositionally biased region" description="Basic and acidic residues" evidence="1">
    <location>
        <begin position="266"/>
        <end position="276"/>
    </location>
</feature>
<protein>
    <submittedName>
        <fullName evidence="2">Uncharacterized protein</fullName>
    </submittedName>
</protein>
<feature type="region of interest" description="Disordered" evidence="1">
    <location>
        <begin position="261"/>
        <end position="336"/>
    </location>
</feature>
<evidence type="ECO:0000313" key="2">
    <source>
        <dbReference type="EMBL" id="KAF5656636.1"/>
    </source>
</evidence>
<keyword evidence="3" id="KW-1185">Reference proteome</keyword>
<name>A0A8H5SPG0_FUSHE</name>
<feature type="region of interest" description="Disordered" evidence="1">
    <location>
        <begin position="151"/>
        <end position="205"/>
    </location>
</feature>
<sequence length="466" mass="54011">MKTYTTCKKHRSSKSPPTNDSPYFADDEGSTHQKRQFKEKRQSRQVRRRLCREREWRRKAAYAHVNRQVELWRDIAIKAEVELTESQRREFESSCQTAYWRKRALIDEDDLLEIQHRELYGDPQRFFLSPKLTAISEKTLFAEFQRSDSASPVLPSVEAETPLPNTTAEDLDEPDPNITLVKEGYRRKKRSPRSAEDMFDITAPPPNDLEECQKLLRNANLLLAHLYGIKDTILTQTNDLKNELKEVQDENNQLRLQAALARNARKQSEKALEEMTKNQQKRQVEVGEESITQNADIHPPKRQKQDTQQQTPQPSNAIESANESNTSDQGNSTKGPRAIYHQESLRGQKKLLNLVEDFQYDDSKMVSLSLLCSQEKVLDDLSSGHNQEKKQQNRENLEAFVSQDTQGRWFCLRDVLERGCQAAGYDYHPTCKVHEGECRFVIQRECNLFLPKISVKCFGRKTANPE</sequence>
<comment type="caution">
    <text evidence="2">The sequence shown here is derived from an EMBL/GenBank/DDBJ whole genome shotgun (WGS) entry which is preliminary data.</text>
</comment>
<dbReference type="EMBL" id="JAAGWQ010000339">
    <property type="protein sequence ID" value="KAF5656636.1"/>
    <property type="molecule type" value="Genomic_DNA"/>
</dbReference>
<feature type="region of interest" description="Disordered" evidence="1">
    <location>
        <begin position="1"/>
        <end position="45"/>
    </location>
</feature>
<reference evidence="2 3" key="1">
    <citation type="submission" date="2020-05" db="EMBL/GenBank/DDBJ databases">
        <title>Identification and distribution of gene clusters putatively required for synthesis of sphingolipid metabolism inhibitors in phylogenetically diverse species of the filamentous fungus Fusarium.</title>
        <authorList>
            <person name="Kim H.-S."/>
            <person name="Busman M."/>
            <person name="Brown D.W."/>
            <person name="Divon H."/>
            <person name="Uhlig S."/>
            <person name="Proctor R.H."/>
        </authorList>
    </citation>
    <scope>NUCLEOTIDE SEQUENCE [LARGE SCALE GENOMIC DNA]</scope>
    <source>
        <strain evidence="2 3">NRRL 20693</strain>
    </source>
</reference>
<evidence type="ECO:0000313" key="3">
    <source>
        <dbReference type="Proteomes" id="UP000567885"/>
    </source>
</evidence>
<evidence type="ECO:0000256" key="1">
    <source>
        <dbReference type="SAM" id="MobiDB-lite"/>
    </source>
</evidence>
<dbReference type="AlphaFoldDB" id="A0A8H5SPG0"/>
<dbReference type="Proteomes" id="UP000567885">
    <property type="component" value="Unassembled WGS sequence"/>
</dbReference>